<dbReference type="SUPFAM" id="SSF54001">
    <property type="entry name" value="Cysteine proteinases"/>
    <property type="match status" value="1"/>
</dbReference>
<reference evidence="3" key="1">
    <citation type="submission" date="2012-09" db="EMBL/GenBank/DDBJ databases">
        <authorList>
            <person name="Martin A.A."/>
        </authorList>
    </citation>
    <scope>NUCLEOTIDE SEQUENCE</scope>
</reference>
<dbReference type="InterPro" id="IPR013128">
    <property type="entry name" value="Peptidase_C1A"/>
</dbReference>
<protein>
    <submittedName>
        <fullName evidence="4">Pept_C1 domain-containing protein</fullName>
    </submittedName>
</protein>
<dbReference type="Gene3D" id="3.90.70.10">
    <property type="entry name" value="Cysteine proteinases"/>
    <property type="match status" value="1"/>
</dbReference>
<dbReference type="WBParaSite" id="ACAC_0000206701-mRNA-1">
    <property type="protein sequence ID" value="ACAC_0000206701-mRNA-1"/>
    <property type="gene ID" value="ACAC_0000206701"/>
</dbReference>
<dbReference type="Proteomes" id="UP000035642">
    <property type="component" value="Unassembled WGS sequence"/>
</dbReference>
<evidence type="ECO:0000313" key="3">
    <source>
        <dbReference type="Proteomes" id="UP000035642"/>
    </source>
</evidence>
<dbReference type="PROSITE" id="PS00640">
    <property type="entry name" value="THIOL_PROTEASE_ASN"/>
    <property type="match status" value="1"/>
</dbReference>
<dbReference type="CDD" id="cd02620">
    <property type="entry name" value="Peptidase_C1A_CathepsinB"/>
    <property type="match status" value="1"/>
</dbReference>
<dbReference type="AlphaFoldDB" id="A0A0K0CX24"/>
<organism evidence="3 4">
    <name type="scientific">Angiostrongylus cantonensis</name>
    <name type="common">Rat lungworm</name>
    <dbReference type="NCBI Taxonomy" id="6313"/>
    <lineage>
        <taxon>Eukaryota</taxon>
        <taxon>Metazoa</taxon>
        <taxon>Ecdysozoa</taxon>
        <taxon>Nematoda</taxon>
        <taxon>Chromadorea</taxon>
        <taxon>Rhabditida</taxon>
        <taxon>Rhabditina</taxon>
        <taxon>Rhabditomorpha</taxon>
        <taxon>Strongyloidea</taxon>
        <taxon>Metastrongylidae</taxon>
        <taxon>Angiostrongylus</taxon>
    </lineage>
</organism>
<comment type="similarity">
    <text evidence="1">Belongs to the peptidase C1 family.</text>
</comment>
<dbReference type="InterPro" id="IPR000668">
    <property type="entry name" value="Peptidase_C1A_C"/>
</dbReference>
<dbReference type="Pfam" id="PF00112">
    <property type="entry name" value="Peptidase_C1"/>
    <property type="match status" value="1"/>
</dbReference>
<dbReference type="PANTHER" id="PTHR12411">
    <property type="entry name" value="CYSTEINE PROTEASE FAMILY C1-RELATED"/>
    <property type="match status" value="1"/>
</dbReference>
<keyword evidence="3" id="KW-1185">Reference proteome</keyword>
<accession>A0A0K0CX24</accession>
<dbReference type="GO" id="GO:0008234">
    <property type="term" value="F:cysteine-type peptidase activity"/>
    <property type="evidence" value="ECO:0007669"/>
    <property type="project" value="InterPro"/>
</dbReference>
<reference evidence="4" key="2">
    <citation type="submission" date="2017-02" db="UniProtKB">
        <authorList>
            <consortium name="WormBaseParasite"/>
        </authorList>
    </citation>
    <scope>IDENTIFICATION</scope>
</reference>
<dbReference type="STRING" id="6313.A0A0K0CX24"/>
<dbReference type="InterPro" id="IPR038765">
    <property type="entry name" value="Papain-like_cys_pep_sf"/>
</dbReference>
<sequence>MLRYSVKTTGSCWAISSAEAMSDRVCIASHGNKHVELSADDILSCCTDCGDGCDGGYLLKAWKYFASTGVVTGGRYGTKWPHLNVNTNVNLAIRFLTTVTKPTCIIPGYRHCVALFRLGNTSYSILESVSGMQKDIMRYGPVVGVFEVFQDFFLYKSGIYEYTAGGFAGIHAVKILGWGVENGTEYWTVANSWNTDWGENGFFRIRRGTNECGIEEIVVAGRV</sequence>
<name>A0A0K0CX24_ANGCA</name>
<feature type="domain" description="Peptidase C1A papain C-terminal" evidence="2">
    <location>
        <begin position="2"/>
        <end position="222"/>
    </location>
</feature>
<proteinExistence type="inferred from homology"/>
<evidence type="ECO:0000259" key="2">
    <source>
        <dbReference type="SMART" id="SM00645"/>
    </source>
</evidence>
<dbReference type="InterPro" id="IPR025661">
    <property type="entry name" value="Pept_asp_AS"/>
</dbReference>
<dbReference type="GO" id="GO:0006508">
    <property type="term" value="P:proteolysis"/>
    <property type="evidence" value="ECO:0007669"/>
    <property type="project" value="InterPro"/>
</dbReference>
<dbReference type="SMART" id="SM00645">
    <property type="entry name" value="Pept_C1"/>
    <property type="match status" value="1"/>
</dbReference>
<dbReference type="PRINTS" id="PR00705">
    <property type="entry name" value="PAPAIN"/>
</dbReference>
<evidence type="ECO:0000313" key="4">
    <source>
        <dbReference type="WBParaSite" id="ACAC_0000206701-mRNA-1"/>
    </source>
</evidence>
<evidence type="ECO:0000256" key="1">
    <source>
        <dbReference type="ARBA" id="ARBA00008455"/>
    </source>
</evidence>